<dbReference type="SUPFAM" id="SSF51735">
    <property type="entry name" value="NAD(P)-binding Rossmann-fold domains"/>
    <property type="match status" value="1"/>
</dbReference>
<dbReference type="Gene3D" id="3.30.360.10">
    <property type="entry name" value="Dihydrodipicolinate Reductase, domain 2"/>
    <property type="match status" value="1"/>
</dbReference>
<dbReference type="Pfam" id="PF22725">
    <property type="entry name" value="GFO_IDH_MocA_C3"/>
    <property type="match status" value="1"/>
</dbReference>
<dbReference type="InterPro" id="IPR055170">
    <property type="entry name" value="GFO_IDH_MocA-like_dom"/>
</dbReference>
<dbReference type="InterPro" id="IPR036291">
    <property type="entry name" value="NAD(P)-bd_dom_sf"/>
</dbReference>
<dbReference type="STRING" id="537013.CLOSTMETH_00897"/>
<dbReference type="AlphaFoldDB" id="C0EAN4"/>
<dbReference type="GO" id="GO:0000166">
    <property type="term" value="F:nucleotide binding"/>
    <property type="evidence" value="ECO:0007669"/>
    <property type="project" value="InterPro"/>
</dbReference>
<organism evidence="5 6">
    <name type="scientific">[Clostridium] methylpentosum DSM 5476</name>
    <dbReference type="NCBI Taxonomy" id="537013"/>
    <lineage>
        <taxon>Bacteria</taxon>
        <taxon>Bacillati</taxon>
        <taxon>Bacillota</taxon>
        <taxon>Clostridia</taxon>
        <taxon>Eubacteriales</taxon>
        <taxon>Oscillospiraceae</taxon>
        <taxon>Oscillospiraceae incertae sedis</taxon>
    </lineage>
</organism>
<accession>C0EAN4</accession>
<evidence type="ECO:0000256" key="2">
    <source>
        <dbReference type="ARBA" id="ARBA00023002"/>
    </source>
</evidence>
<dbReference type="eggNOG" id="COG0673">
    <property type="taxonomic scope" value="Bacteria"/>
</dbReference>
<dbReference type="HOGENOM" id="CLU_023194_7_2_9"/>
<sequence length="327" mass="36735">MKQINWGILAAGRISSWFCTALRTVEGARILAVGSRTKEKGEAFAARFEIERVYASYDELVADPEIDVIYIGVHTRYHYENILRCLRAGKSVVCEKSLTVNAAQAEEVIRLAREKKLFLMEAMWSKCLPVYLQVKQWVQEGQIGDIKMFKAEFFTPGKFDPPHRLYNHSIGGGALLDLSVYPVAYICSLLGTPDRVDSTAYIGETNVDVDDSIVLRWNSGAFAHICCGFNIAQENPAVLIGSKGKITIDHNFLSATSAQLRDLNNEIVAEVSIPYEVNGYEYEAKEVNRCLLEGKIESALVPLDESLTVMRVLDECRNQWGFRFAFE</sequence>
<keyword evidence="6" id="KW-1185">Reference proteome</keyword>
<name>C0EAN4_9FIRM</name>
<evidence type="ECO:0000259" key="3">
    <source>
        <dbReference type="Pfam" id="PF01408"/>
    </source>
</evidence>
<dbReference type="Proteomes" id="UP000003340">
    <property type="component" value="Unassembled WGS sequence"/>
</dbReference>
<dbReference type="Gene3D" id="3.40.50.720">
    <property type="entry name" value="NAD(P)-binding Rossmann-like Domain"/>
    <property type="match status" value="1"/>
</dbReference>
<reference evidence="5 6" key="2">
    <citation type="submission" date="2009-02" db="EMBL/GenBank/DDBJ databases">
        <title>Draft genome sequence of Clostridium methylpentosum (DSM 5476).</title>
        <authorList>
            <person name="Sudarsanam P."/>
            <person name="Ley R."/>
            <person name="Guruge J."/>
            <person name="Turnbaugh P.J."/>
            <person name="Mahowald M."/>
            <person name="Liep D."/>
            <person name="Gordon J."/>
        </authorList>
    </citation>
    <scope>NUCLEOTIDE SEQUENCE [LARGE SCALE GENOMIC DNA]</scope>
    <source>
        <strain evidence="5 6">DSM 5476</strain>
    </source>
</reference>
<feature type="domain" description="Gfo/Idh/MocA-like oxidoreductase N-terminal" evidence="3">
    <location>
        <begin position="4"/>
        <end position="120"/>
    </location>
</feature>
<evidence type="ECO:0000313" key="6">
    <source>
        <dbReference type="Proteomes" id="UP000003340"/>
    </source>
</evidence>
<evidence type="ECO:0000256" key="1">
    <source>
        <dbReference type="ARBA" id="ARBA00010928"/>
    </source>
</evidence>
<proteinExistence type="inferred from homology"/>
<protein>
    <submittedName>
        <fullName evidence="5">Oxidoreductase, NAD-binding domain protein</fullName>
    </submittedName>
</protein>
<evidence type="ECO:0000259" key="4">
    <source>
        <dbReference type="Pfam" id="PF22725"/>
    </source>
</evidence>
<keyword evidence="2" id="KW-0560">Oxidoreductase</keyword>
<dbReference type="Pfam" id="PF01408">
    <property type="entry name" value="GFO_IDH_MocA"/>
    <property type="match status" value="1"/>
</dbReference>
<dbReference type="PANTHER" id="PTHR22604">
    <property type="entry name" value="OXIDOREDUCTASES"/>
    <property type="match status" value="1"/>
</dbReference>
<evidence type="ECO:0000313" key="5">
    <source>
        <dbReference type="EMBL" id="EEG31451.1"/>
    </source>
</evidence>
<dbReference type="SUPFAM" id="SSF55347">
    <property type="entry name" value="Glyceraldehyde-3-phosphate dehydrogenase-like, C-terminal domain"/>
    <property type="match status" value="1"/>
</dbReference>
<feature type="domain" description="GFO/IDH/MocA-like oxidoreductase" evidence="4">
    <location>
        <begin position="131"/>
        <end position="246"/>
    </location>
</feature>
<dbReference type="GO" id="GO:0016491">
    <property type="term" value="F:oxidoreductase activity"/>
    <property type="evidence" value="ECO:0007669"/>
    <property type="project" value="UniProtKB-KW"/>
</dbReference>
<gene>
    <name evidence="5" type="ORF">CLOSTMETH_00897</name>
</gene>
<comment type="caution">
    <text evidence="5">The sequence shown here is derived from an EMBL/GenBank/DDBJ whole genome shotgun (WGS) entry which is preliminary data.</text>
</comment>
<dbReference type="PANTHER" id="PTHR22604:SF105">
    <property type="entry name" value="TRANS-1,2-DIHYDROBENZENE-1,2-DIOL DEHYDROGENASE"/>
    <property type="match status" value="1"/>
</dbReference>
<comment type="similarity">
    <text evidence="1">Belongs to the Gfo/Idh/MocA family.</text>
</comment>
<reference evidence="5 6" key="1">
    <citation type="submission" date="2009-01" db="EMBL/GenBank/DDBJ databases">
        <authorList>
            <person name="Fulton L."/>
            <person name="Clifton S."/>
            <person name="Fulton B."/>
            <person name="Xu J."/>
            <person name="Minx P."/>
            <person name="Pepin K.H."/>
            <person name="Johnson M."/>
            <person name="Bhonagiri V."/>
            <person name="Nash W.E."/>
            <person name="Mardis E.R."/>
            <person name="Wilson R.K."/>
        </authorList>
    </citation>
    <scope>NUCLEOTIDE SEQUENCE [LARGE SCALE GENOMIC DNA]</scope>
    <source>
        <strain evidence="5 6">DSM 5476</strain>
    </source>
</reference>
<dbReference type="InterPro" id="IPR000683">
    <property type="entry name" value="Gfo/Idh/MocA-like_OxRdtase_N"/>
</dbReference>
<dbReference type="EMBL" id="ACEC01000034">
    <property type="protein sequence ID" value="EEG31451.1"/>
    <property type="molecule type" value="Genomic_DNA"/>
</dbReference>
<dbReference type="InterPro" id="IPR050984">
    <property type="entry name" value="Gfo/Idh/MocA_domain"/>
</dbReference>